<comment type="caution">
    <text evidence="1">The sequence shown here is derived from an EMBL/GenBank/DDBJ whole genome shotgun (WGS) entry which is preliminary data.</text>
</comment>
<gene>
    <name evidence="1" type="ORF">GCM10023211_11470</name>
</gene>
<accession>A0ABP9N5U1</accession>
<protein>
    <recommendedName>
        <fullName evidence="3">Transcriptional regulator</fullName>
    </recommendedName>
</protein>
<sequence length="91" mass="10704">MKDDTMIEKFTTQCYHSYIQFITIHMNNNQFNTFEKLVSEYSEVFAKDKITGDGCYFIKACYKEDVLKQFITTISPHALYKVKNLLKTIKG</sequence>
<evidence type="ECO:0000313" key="2">
    <source>
        <dbReference type="Proteomes" id="UP001500171"/>
    </source>
</evidence>
<dbReference type="SUPFAM" id="SSF54909">
    <property type="entry name" value="Dimeric alpha+beta barrel"/>
    <property type="match status" value="1"/>
</dbReference>
<keyword evidence="2" id="KW-1185">Reference proteome</keyword>
<proteinExistence type="predicted"/>
<dbReference type="EMBL" id="BAABHY010000001">
    <property type="protein sequence ID" value="GAA5108789.1"/>
    <property type="molecule type" value="Genomic_DNA"/>
</dbReference>
<dbReference type="InterPro" id="IPR011008">
    <property type="entry name" value="Dimeric_a/b-barrel"/>
</dbReference>
<evidence type="ECO:0000313" key="1">
    <source>
        <dbReference type="EMBL" id="GAA5108789.1"/>
    </source>
</evidence>
<organism evidence="1 2">
    <name type="scientific">Orbus sasakiae</name>
    <dbReference type="NCBI Taxonomy" id="1078475"/>
    <lineage>
        <taxon>Bacteria</taxon>
        <taxon>Pseudomonadati</taxon>
        <taxon>Pseudomonadota</taxon>
        <taxon>Gammaproteobacteria</taxon>
        <taxon>Orbales</taxon>
        <taxon>Orbaceae</taxon>
        <taxon>Orbus</taxon>
    </lineage>
</organism>
<name>A0ABP9N5U1_9GAMM</name>
<evidence type="ECO:0008006" key="3">
    <source>
        <dbReference type="Google" id="ProtNLM"/>
    </source>
</evidence>
<dbReference type="Proteomes" id="UP001500171">
    <property type="component" value="Unassembled WGS sequence"/>
</dbReference>
<dbReference type="Gene3D" id="3.30.70.920">
    <property type="match status" value="1"/>
</dbReference>
<reference evidence="2" key="1">
    <citation type="journal article" date="2019" name="Int. J. Syst. Evol. Microbiol.">
        <title>The Global Catalogue of Microorganisms (GCM) 10K type strain sequencing project: providing services to taxonomists for standard genome sequencing and annotation.</title>
        <authorList>
            <consortium name="The Broad Institute Genomics Platform"/>
            <consortium name="The Broad Institute Genome Sequencing Center for Infectious Disease"/>
            <person name="Wu L."/>
            <person name="Ma J."/>
        </authorList>
    </citation>
    <scope>NUCLEOTIDE SEQUENCE [LARGE SCALE GENOMIC DNA]</scope>
    <source>
        <strain evidence="2">JCM 18050</strain>
    </source>
</reference>